<dbReference type="InterPro" id="IPR013783">
    <property type="entry name" value="Ig-like_fold"/>
</dbReference>
<evidence type="ECO:0000259" key="2">
    <source>
        <dbReference type="PROSITE" id="PS50835"/>
    </source>
</evidence>
<dbReference type="GeneID" id="106459612"/>
<dbReference type="SUPFAM" id="SSF48726">
    <property type="entry name" value="Immunoglobulin"/>
    <property type="match status" value="1"/>
</dbReference>
<accession>A0ABM1B4K2</accession>
<evidence type="ECO:0000256" key="1">
    <source>
        <dbReference type="SAM" id="SignalP"/>
    </source>
</evidence>
<reference evidence="4" key="1">
    <citation type="submission" date="2025-08" db="UniProtKB">
        <authorList>
            <consortium name="RefSeq"/>
        </authorList>
    </citation>
    <scope>IDENTIFICATION</scope>
    <source>
        <tissue evidence="4">Muscle</tissue>
    </source>
</reference>
<dbReference type="PANTHER" id="PTHR21261">
    <property type="entry name" value="BEAT PROTEIN"/>
    <property type="match status" value="1"/>
</dbReference>
<dbReference type="Proteomes" id="UP000694941">
    <property type="component" value="Unplaced"/>
</dbReference>
<dbReference type="RefSeq" id="XP_013774698.1">
    <property type="nucleotide sequence ID" value="XM_013919244.2"/>
</dbReference>
<sequence length="165" mass="18851">MMRVEPGWIPVCLVFIIKVVHSLRIVSLDIPRNVEIGQKVELMCYYDLGEDQLYSIKWYRDNIEFFRYMPGDRPHLHYFPIEGIKVDLRKSSKNSVYLYDVGALTEGKFSCEVSGDTPGFRTVSASKRMTVGGTNNESSATFQLSSIIYVVSSCLVLLPLHLQYL</sequence>
<organism evidence="3 4">
    <name type="scientific">Limulus polyphemus</name>
    <name type="common">Atlantic horseshoe crab</name>
    <dbReference type="NCBI Taxonomy" id="6850"/>
    <lineage>
        <taxon>Eukaryota</taxon>
        <taxon>Metazoa</taxon>
        <taxon>Ecdysozoa</taxon>
        <taxon>Arthropoda</taxon>
        <taxon>Chelicerata</taxon>
        <taxon>Merostomata</taxon>
        <taxon>Xiphosura</taxon>
        <taxon>Limulidae</taxon>
        <taxon>Limulus</taxon>
    </lineage>
</organism>
<keyword evidence="1" id="KW-0732">Signal</keyword>
<evidence type="ECO:0000313" key="4">
    <source>
        <dbReference type="RefSeq" id="XP_013774698.1"/>
    </source>
</evidence>
<feature type="domain" description="Ig-like" evidence="2">
    <location>
        <begin position="10"/>
        <end position="130"/>
    </location>
</feature>
<name>A0ABM1B4K2_LIMPO</name>
<gene>
    <name evidence="4" type="primary">LOC106459612</name>
</gene>
<proteinExistence type="predicted"/>
<keyword evidence="3" id="KW-1185">Reference proteome</keyword>
<protein>
    <submittedName>
        <fullName evidence="4">Uncharacterized protein LOC106459612</fullName>
    </submittedName>
</protein>
<dbReference type="PANTHER" id="PTHR21261:SF15">
    <property type="entry name" value="BEATEN PATH IIIA, ISOFORM D-RELATED"/>
    <property type="match status" value="1"/>
</dbReference>
<dbReference type="InterPro" id="IPR036179">
    <property type="entry name" value="Ig-like_dom_sf"/>
</dbReference>
<dbReference type="Gene3D" id="2.60.40.10">
    <property type="entry name" value="Immunoglobulins"/>
    <property type="match status" value="1"/>
</dbReference>
<feature type="chain" id="PRO_5046019359" evidence="1">
    <location>
        <begin position="23"/>
        <end position="165"/>
    </location>
</feature>
<feature type="signal peptide" evidence="1">
    <location>
        <begin position="1"/>
        <end position="22"/>
    </location>
</feature>
<dbReference type="PROSITE" id="PS50835">
    <property type="entry name" value="IG_LIKE"/>
    <property type="match status" value="1"/>
</dbReference>
<evidence type="ECO:0000313" key="3">
    <source>
        <dbReference type="Proteomes" id="UP000694941"/>
    </source>
</evidence>
<dbReference type="InterPro" id="IPR007110">
    <property type="entry name" value="Ig-like_dom"/>
</dbReference>